<keyword evidence="6 7" id="KW-0472">Membrane</keyword>
<dbReference type="Proteomes" id="UP000291591">
    <property type="component" value="Unassembled WGS sequence"/>
</dbReference>
<keyword evidence="10" id="KW-1185">Reference proteome</keyword>
<proteinExistence type="predicted"/>
<comment type="caution">
    <text evidence="9">The sequence shown here is derived from an EMBL/GenBank/DDBJ whole genome shotgun (WGS) entry which is preliminary data.</text>
</comment>
<keyword evidence="3" id="KW-1003">Cell membrane</keyword>
<evidence type="ECO:0000313" key="9">
    <source>
        <dbReference type="EMBL" id="RZT86431.1"/>
    </source>
</evidence>
<feature type="transmembrane region" description="Helical" evidence="7">
    <location>
        <begin position="235"/>
        <end position="259"/>
    </location>
</feature>
<evidence type="ECO:0000313" key="10">
    <source>
        <dbReference type="Proteomes" id="UP000291591"/>
    </source>
</evidence>
<feature type="transmembrane region" description="Helical" evidence="7">
    <location>
        <begin position="64"/>
        <end position="82"/>
    </location>
</feature>
<evidence type="ECO:0000256" key="2">
    <source>
        <dbReference type="ARBA" id="ARBA00022448"/>
    </source>
</evidence>
<organism evidence="9 10">
    <name type="scientific">Pseudonocardia sediminis</name>
    <dbReference type="NCBI Taxonomy" id="1397368"/>
    <lineage>
        <taxon>Bacteria</taxon>
        <taxon>Bacillati</taxon>
        <taxon>Actinomycetota</taxon>
        <taxon>Actinomycetes</taxon>
        <taxon>Pseudonocardiales</taxon>
        <taxon>Pseudonocardiaceae</taxon>
        <taxon>Pseudonocardia</taxon>
    </lineage>
</organism>
<feature type="transmembrane region" description="Helical" evidence="7">
    <location>
        <begin position="323"/>
        <end position="343"/>
    </location>
</feature>
<dbReference type="RefSeq" id="WP_130290732.1">
    <property type="nucleotide sequence ID" value="NZ_SHKL01000001.1"/>
</dbReference>
<feature type="transmembrane region" description="Helical" evidence="7">
    <location>
        <begin position="94"/>
        <end position="113"/>
    </location>
</feature>
<dbReference type="PANTHER" id="PTHR23513:SF6">
    <property type="entry name" value="MAJOR FACILITATOR SUPERFAMILY ASSOCIATED DOMAIN-CONTAINING PROTEIN"/>
    <property type="match status" value="1"/>
</dbReference>
<dbReference type="GO" id="GO:0022857">
    <property type="term" value="F:transmembrane transporter activity"/>
    <property type="evidence" value="ECO:0007669"/>
    <property type="project" value="InterPro"/>
</dbReference>
<evidence type="ECO:0000256" key="6">
    <source>
        <dbReference type="ARBA" id="ARBA00023136"/>
    </source>
</evidence>
<evidence type="ECO:0000256" key="3">
    <source>
        <dbReference type="ARBA" id="ARBA00022475"/>
    </source>
</evidence>
<evidence type="ECO:0000256" key="5">
    <source>
        <dbReference type="ARBA" id="ARBA00022989"/>
    </source>
</evidence>
<feature type="domain" description="Major facilitator superfamily (MFS) profile" evidence="8">
    <location>
        <begin position="232"/>
        <end position="421"/>
    </location>
</feature>
<dbReference type="InterPro" id="IPR010290">
    <property type="entry name" value="TM_effector"/>
</dbReference>
<dbReference type="Gene3D" id="1.20.1250.20">
    <property type="entry name" value="MFS general substrate transporter like domains"/>
    <property type="match status" value="1"/>
</dbReference>
<sequence>MRDTSPPRRRLTPRPGSLWRHRDFLLLWSGESVSQVGTRIGDVAIPLLAVTVLGVTPWQMGLLTAAQTAGFLLIGLLAGVVLDRVRRFPVMIAADLARFALLATIPVAGWFGVLGYPQLLVVAFLAGLGTVFFDVAYQSVLPSLVGREHLVEGNGKLESTRAGAEAGGPALGGGLVQLVGSVGAVLVDAVSYLASAALLSRIRTAEPEPVPSGTSVRAEIGEGLRFVRDHRLLRPIVLCTGTSNLFTGVMQAALALFLARELGQPAAVVGLILAAAGVGALVGAVTAGAWTRRLGQARTIVWSLLVTSPIMVLVPLARPGPLLGAAAVGLFALGYGSVVYNVAQVSFRQAICPARLLGRMNASVRFLEWGTIPLGGLLGGALGEVIGPRATLLVVAVGNTLAPLWVLLSPLRRLRDMPEGE</sequence>
<dbReference type="GO" id="GO:0005886">
    <property type="term" value="C:plasma membrane"/>
    <property type="evidence" value="ECO:0007669"/>
    <property type="project" value="UniProtKB-SubCell"/>
</dbReference>
<protein>
    <submittedName>
        <fullName evidence="9">Putative MFS family arabinose efflux permease</fullName>
    </submittedName>
</protein>
<keyword evidence="5 7" id="KW-1133">Transmembrane helix</keyword>
<keyword evidence="4 7" id="KW-0812">Transmembrane</keyword>
<feature type="transmembrane region" description="Helical" evidence="7">
    <location>
        <begin position="389"/>
        <end position="408"/>
    </location>
</feature>
<evidence type="ECO:0000259" key="8">
    <source>
        <dbReference type="PROSITE" id="PS50850"/>
    </source>
</evidence>
<dbReference type="InterPro" id="IPR036259">
    <property type="entry name" value="MFS_trans_sf"/>
</dbReference>
<dbReference type="InterPro" id="IPR020846">
    <property type="entry name" value="MFS_dom"/>
</dbReference>
<dbReference type="EMBL" id="SHKL01000001">
    <property type="protein sequence ID" value="RZT86431.1"/>
    <property type="molecule type" value="Genomic_DNA"/>
</dbReference>
<evidence type="ECO:0000256" key="1">
    <source>
        <dbReference type="ARBA" id="ARBA00004651"/>
    </source>
</evidence>
<feature type="transmembrane region" description="Helical" evidence="7">
    <location>
        <begin position="265"/>
        <end position="287"/>
    </location>
</feature>
<reference evidence="9 10" key="1">
    <citation type="submission" date="2019-02" db="EMBL/GenBank/DDBJ databases">
        <title>Sequencing the genomes of 1000 actinobacteria strains.</title>
        <authorList>
            <person name="Klenk H.-P."/>
        </authorList>
    </citation>
    <scope>NUCLEOTIDE SEQUENCE [LARGE SCALE GENOMIC DNA]</scope>
    <source>
        <strain evidence="9 10">DSM 45779</strain>
    </source>
</reference>
<feature type="transmembrane region" description="Helical" evidence="7">
    <location>
        <begin position="119"/>
        <end position="137"/>
    </location>
</feature>
<dbReference type="CDD" id="cd06173">
    <property type="entry name" value="MFS_MefA_like"/>
    <property type="match status" value="1"/>
</dbReference>
<dbReference type="Pfam" id="PF05977">
    <property type="entry name" value="MFS_3"/>
    <property type="match status" value="1"/>
</dbReference>
<accession>A0A4Q7UZI4</accession>
<keyword evidence="2" id="KW-0813">Transport</keyword>
<dbReference type="AlphaFoldDB" id="A0A4Q7UZI4"/>
<dbReference type="PANTHER" id="PTHR23513">
    <property type="entry name" value="INTEGRAL MEMBRANE EFFLUX PROTEIN-RELATED"/>
    <property type="match status" value="1"/>
</dbReference>
<comment type="subcellular location">
    <subcellularLocation>
        <location evidence="1">Cell membrane</location>
        <topology evidence="1">Multi-pass membrane protein</topology>
    </subcellularLocation>
</comment>
<evidence type="ECO:0000256" key="7">
    <source>
        <dbReference type="SAM" id="Phobius"/>
    </source>
</evidence>
<gene>
    <name evidence="9" type="ORF">EV383_3326</name>
</gene>
<feature type="transmembrane region" description="Helical" evidence="7">
    <location>
        <begin position="364"/>
        <end position="383"/>
    </location>
</feature>
<evidence type="ECO:0000256" key="4">
    <source>
        <dbReference type="ARBA" id="ARBA00022692"/>
    </source>
</evidence>
<dbReference type="OrthoDB" id="9815525at2"/>
<feature type="transmembrane region" description="Helical" evidence="7">
    <location>
        <begin position="299"/>
        <end position="317"/>
    </location>
</feature>
<name>A0A4Q7UZI4_PSEST</name>
<dbReference type="SUPFAM" id="SSF103473">
    <property type="entry name" value="MFS general substrate transporter"/>
    <property type="match status" value="1"/>
</dbReference>
<dbReference type="PROSITE" id="PS50850">
    <property type="entry name" value="MFS"/>
    <property type="match status" value="1"/>
</dbReference>